<dbReference type="SUPFAM" id="SSF52777">
    <property type="entry name" value="CoA-dependent acyltransferases"/>
    <property type="match status" value="3"/>
</dbReference>
<feature type="region of interest" description="Disordered" evidence="7">
    <location>
        <begin position="2376"/>
        <end position="2396"/>
    </location>
</feature>
<dbReference type="NCBIfam" id="TIGR01733">
    <property type="entry name" value="AA-adenyl-dom"/>
    <property type="match status" value="2"/>
</dbReference>
<dbReference type="CDD" id="cd02440">
    <property type="entry name" value="AdoMet_MTases"/>
    <property type="match status" value="1"/>
</dbReference>
<keyword evidence="6" id="KW-0677">Repeat</keyword>
<feature type="region of interest" description="Disordered" evidence="7">
    <location>
        <begin position="123"/>
        <end position="143"/>
    </location>
</feature>
<dbReference type="EMBL" id="JBHTBH010000004">
    <property type="protein sequence ID" value="MFC7328016.1"/>
    <property type="molecule type" value="Genomic_DNA"/>
</dbReference>
<dbReference type="InterPro" id="IPR013217">
    <property type="entry name" value="Methyltransf_12"/>
</dbReference>
<dbReference type="Gene3D" id="3.30.559.10">
    <property type="entry name" value="Chloramphenicol acetyltransferase-like domain"/>
    <property type="match status" value="1"/>
</dbReference>
<dbReference type="NCBIfam" id="TIGR01746">
    <property type="entry name" value="Thioester-redct"/>
    <property type="match status" value="1"/>
</dbReference>
<dbReference type="PANTHER" id="PTHR45527">
    <property type="entry name" value="NONRIBOSOMAL PEPTIDE SYNTHETASE"/>
    <property type="match status" value="1"/>
</dbReference>
<feature type="compositionally biased region" description="Basic and acidic residues" evidence="7">
    <location>
        <begin position="2376"/>
        <end position="2389"/>
    </location>
</feature>
<dbReference type="InterPro" id="IPR010080">
    <property type="entry name" value="Thioester_reductase-like_dom"/>
</dbReference>
<dbReference type="InterPro" id="IPR013120">
    <property type="entry name" value="FAR_NAD-bd"/>
</dbReference>
<sequence length="2891" mass="308232">MISEYVDIRGPLDRNAFDRALRAATTEFAAARPDGPGRNGSGRPAPPRWIDVSGAPDPVAAAEGWAARALEAADRRPPAPETAVLRLAPELHRWIQLAPAGGRPGPDRLRRRAAELYTAYTTGTAVPPAGRPGVRDGESGAGAPADADRAFWNAHAADLTACAVVDEDVAHLPPHRHELALRSTTPTACRRTAEALGVRPFDVVLAAVALFGHRLDSTRPAVLTVDGAEDASPLPPLGLPVHAGETAADFVRRCARTWDTARRHGGYRLADLCRDQGLDGRRRTAPVVALADQPAVRFAGLTAVTRTRCPGPVAALAVGVRLADPEPAIEMFAAPGSHDTGDLADLACRFAGVLDVLAAEPDRPVASIGLLLPEERHRIIEKWNDTERPLPERTLSALFGEQARRVPDAVAVVQGTARLDYAGLERRANLLAHRLVALGVRRDEPVGILLDRSPDAVVAVLGVIRAGGCYVPLDPRQPGARLRPVIEETGTRVAITGTAAPRSTVLDGLTLVDPATEPDAVDPGPPAVAGHPDDLAYIMYTSGTTGTPKGIGVPHRAVAALAADHRWDGGGHERVLAHSPQAFDAATYELWVPLLRGGRIVLAPPGELDPGTLERVLREERVTGLFLTAALFHLVAEERPECLRSVREVWVGGERVDPAAVRRALGACPGIAVVDVYGPTETTTFATCHPVQRPPDGEIPIGRPMDETRGYVLDGHLQPTPPGVPGELYLAGRGLARGYLGRPAATAERFVACPFGPPGSRMYRTGDLVRWTDDGELEFLGRVDDQVKIRGFRIEPREVEHVLAGHPGVAAAAVTVREDRPGERQLVGYLVAADRSAEGGGTAETQVREWRQIYDSLYAGSAPGNATDAPEHPDADFSGWNSSYDGRPIPLPEMSEWRAATVRRIRELRPRRVLEIGVGTGLLLSALAPDCAEYWGTDFSAPVVERLRRTVASDPRLAGRVRLRVQPAVSVDGLPAGHFDAVVVNSVSQYFPNGGYLADVVAAAVSRLAPGGAVFVGDVRDLRLSRLFQTEVVLRRGTGDPAGPGAVPVASAAEARAAVERHLVAEQELLVAPDFFLALGERLPEIRSVDIRVKRGRAHNEMSQYRYDAVLRTAPERPDADGVEDVEDIETVWEDGRTGLHDVRRRLLEAGPSARVRVRGVPNARVQPAVRAARALAEDDLETALSRLREAPTAPDPEELHALGDELGFRVEISWCADGPAAADGALDVCFLRGGATAKGLYDRPVAGDPTRHTNSPAASRETGALLDEVRRHLRERLPEYMVPTHLVVLHRLPLTANGKLDRRALPAPGVGSRGGRGPRTSLEGGLCAIFAEVLGVSPVSIDDDFFELGGHSLSATRLVGRIRAALGPEVPVRTVFEAPTVVELARRLGGSTGSVAAPAPRERPAELPLSPAQRRLWFLHTLDGAAAGSVAYNVALRVRLRGPLDRDALRAALADVVERHESLRTVFAERDGSPYQRVLDGVAPDCPVARCDAAELDARLRSSAVRPFDLTADIPLRAELFETGPGDGTDHVLLLVLHHIACDGWSLAPLWRDLGAAYTARTAGRPPDLRPLPVQYADFALWQHDRLDRLTADGGADGPQHPHLRYWTETLAGLPELVPLPLDRPHPPAATQRGGIVRFAVPPELHAALGRLARENGASLFMALHAGLAALLTRVGAGEDIPIGSPIANRTDGVLEDLVGFFVNTLVLRADVSGDPTFRELLGRVREVDLAAYAHQDVPFEWLVEKLRPARSLSHHPLFQVMLVLQNSPTAGADLPGLAAEAEHLDIGTSRFDLTFSLTERPARQGGAAPGLDGVVEYNADVFDPETVELLAARLVRLLTAATADPDRPVSALGILHPDEREHALVTWNATDREVPVAPVPELFERCAARAGEAPAVEFEGETWSYRRLNAEANRLARLLIRLGAGPERLVALALPRSPRLVVAVLAVLKSGAGYLALDPEHPAGRLAGVLRDATPALLVCTESAGSAVPDVPGLPLRRVVLDDPVLSADLDGLAAHDVTDAERAEPLRPEHPAYVVHTSGSTGRPKGVVVTHTGLPGLAEVQRERFGMAPDACGRPRRVVQFAAPTFDGAVWEIFGALLTGATLVMAPAHRLAPGPELTRFLAESEVTHAVLPPAALAVLDPADLPGLDWLISSGERLPGELAGRWSTGRRLINGYGPTEATVCATLSRPLHGEPVPPIGRPSVNTRAYVLDGRLEPVGPGVPGELYVAGAGLARGYLGRPGATAERFVACPFGPPGSRMYRTGDLVRWTRDGDLEFLGRADDQVKLRGFRVEPGEVAAVLGADPDVAHAVVVVRADRPGDERLVGYVVPAAGRPRPDPAGLRRRAAEVLPAFLVPAAVVVLDALPLLPSGKVDRRALPAPGHDRPSGRPPQTRVQRTLCDVFAEVLGVPEVGIDDGFFELGGHSLLAPRLLSEVRRRLGADVSVRELFERPDVAGLAAAIETGAVGGPEPETGPAGQADGGALDLAVTELDPLPEVTGVDPGTLARNADPAEVLLTGATGFLGSFLLRELLRTTRARVHCLVRATDEDAAVGRLRRALERHGLWEPDTADRIVPVVGDLARPLLGLDERRFDELAERLDAVYHNGAWVSAVETRRRLWATNVSGTREVLRLAARTRPVPVHHVSTAAVAVGTAGNPDVLAEDRLAPAASVLPSGYVTGKWLAERLVWSAAERGLPVTVHRPGRIGGDSRTGAGGTDDALWHLVRAMLLLGTAPDAVRAPEAVVELTPVDRVAGAVVHIARRPESLGRGHHLTCPAPLPFGVLLDVLHDAGHPLRTVPTPEWTAALRSRTDLDLAAAQLLSDSVPALLGLGALRFDHRNTGEALAASGVPRPDLDAALLRRYIDHLAGVGFFPPPPPAGGATPNDPEAK</sequence>
<dbReference type="InterPro" id="IPR010071">
    <property type="entry name" value="AA_adenyl_dom"/>
</dbReference>
<comment type="cofactor">
    <cofactor evidence="1">
        <name>pantetheine 4'-phosphate</name>
        <dbReference type="ChEBI" id="CHEBI:47942"/>
    </cofactor>
</comment>
<dbReference type="PROSITE" id="PS00455">
    <property type="entry name" value="AMP_BINDING"/>
    <property type="match status" value="2"/>
</dbReference>
<comment type="caution">
    <text evidence="9">The sequence shown here is derived from an EMBL/GenBank/DDBJ whole genome shotgun (WGS) entry which is preliminary data.</text>
</comment>
<feature type="region of interest" description="Disordered" evidence="7">
    <location>
        <begin position="27"/>
        <end position="48"/>
    </location>
</feature>
<dbReference type="InterPro" id="IPR020845">
    <property type="entry name" value="AMP-binding_CS"/>
</dbReference>
<organism evidence="9 10">
    <name type="scientific">Marinactinospora rubrisoli</name>
    <dbReference type="NCBI Taxonomy" id="2715399"/>
    <lineage>
        <taxon>Bacteria</taxon>
        <taxon>Bacillati</taxon>
        <taxon>Actinomycetota</taxon>
        <taxon>Actinomycetes</taxon>
        <taxon>Streptosporangiales</taxon>
        <taxon>Nocardiopsidaceae</taxon>
        <taxon>Marinactinospora</taxon>
    </lineage>
</organism>
<dbReference type="Gene3D" id="3.40.50.720">
    <property type="entry name" value="NAD(P)-binding Rossmann-like Domain"/>
    <property type="match status" value="1"/>
</dbReference>
<evidence type="ECO:0000256" key="4">
    <source>
        <dbReference type="ARBA" id="ARBA00022598"/>
    </source>
</evidence>
<dbReference type="Proteomes" id="UP001596540">
    <property type="component" value="Unassembled WGS sequence"/>
</dbReference>
<keyword evidence="3" id="KW-0597">Phosphoprotein</keyword>
<dbReference type="InterPro" id="IPR023213">
    <property type="entry name" value="CAT-like_dom_sf"/>
</dbReference>
<evidence type="ECO:0000313" key="10">
    <source>
        <dbReference type="Proteomes" id="UP001596540"/>
    </source>
</evidence>
<dbReference type="Gene3D" id="3.40.50.1820">
    <property type="entry name" value="alpha/beta hydrolase"/>
    <property type="match status" value="1"/>
</dbReference>
<evidence type="ECO:0000256" key="2">
    <source>
        <dbReference type="ARBA" id="ARBA00022450"/>
    </source>
</evidence>
<keyword evidence="2" id="KW-0596">Phosphopantetheine</keyword>
<dbReference type="CDD" id="cd19540">
    <property type="entry name" value="LCL_NRPS-like"/>
    <property type="match status" value="1"/>
</dbReference>
<dbReference type="Gene3D" id="3.40.50.150">
    <property type="entry name" value="Vaccinia Virus protein VP39"/>
    <property type="match status" value="1"/>
</dbReference>
<dbReference type="CDD" id="cd12117">
    <property type="entry name" value="A_NRPS_Srf_like"/>
    <property type="match status" value="1"/>
</dbReference>
<gene>
    <name evidence="9" type="ORF">ACFQRF_09715</name>
</gene>
<evidence type="ECO:0000313" key="9">
    <source>
        <dbReference type="EMBL" id="MFC7328016.1"/>
    </source>
</evidence>
<evidence type="ECO:0000259" key="8">
    <source>
        <dbReference type="PROSITE" id="PS50075"/>
    </source>
</evidence>
<dbReference type="SUPFAM" id="SSF56801">
    <property type="entry name" value="Acetyl-CoA synthetase-like"/>
    <property type="match status" value="2"/>
</dbReference>
<proteinExistence type="predicted"/>
<dbReference type="InterPro" id="IPR036736">
    <property type="entry name" value="ACP-like_sf"/>
</dbReference>
<dbReference type="InterPro" id="IPR000873">
    <property type="entry name" value="AMP-dep_synth/lig_dom"/>
</dbReference>
<dbReference type="InterPro" id="IPR045851">
    <property type="entry name" value="AMP-bd_C_sf"/>
</dbReference>
<keyword evidence="10" id="KW-1185">Reference proteome</keyword>
<dbReference type="Pfam" id="PF00668">
    <property type="entry name" value="Condensation"/>
    <property type="match status" value="1"/>
</dbReference>
<dbReference type="Gene3D" id="3.30.300.30">
    <property type="match status" value="3"/>
</dbReference>
<evidence type="ECO:0000256" key="7">
    <source>
        <dbReference type="SAM" id="MobiDB-lite"/>
    </source>
</evidence>
<dbReference type="Pfam" id="PF08242">
    <property type="entry name" value="Methyltransf_12"/>
    <property type="match status" value="1"/>
</dbReference>
<dbReference type="InterPro" id="IPR029063">
    <property type="entry name" value="SAM-dependent_MTases_sf"/>
</dbReference>
<dbReference type="InterPro" id="IPR036291">
    <property type="entry name" value="NAD(P)-bd_dom_sf"/>
</dbReference>
<dbReference type="Gene3D" id="2.30.38.10">
    <property type="entry name" value="Luciferase, Domain 3"/>
    <property type="match status" value="2"/>
</dbReference>
<dbReference type="Pfam" id="PF00501">
    <property type="entry name" value="AMP-binding"/>
    <property type="match status" value="2"/>
</dbReference>
<dbReference type="InterPro" id="IPR006162">
    <property type="entry name" value="Ppantetheine_attach_site"/>
</dbReference>
<dbReference type="SUPFAM" id="SSF53335">
    <property type="entry name" value="S-adenosyl-L-methionine-dependent methyltransferases"/>
    <property type="match status" value="1"/>
</dbReference>
<evidence type="ECO:0000256" key="5">
    <source>
        <dbReference type="ARBA" id="ARBA00022679"/>
    </source>
</evidence>
<dbReference type="Pfam" id="PF00550">
    <property type="entry name" value="PP-binding"/>
    <property type="match status" value="2"/>
</dbReference>
<dbReference type="PANTHER" id="PTHR45527:SF1">
    <property type="entry name" value="FATTY ACID SYNTHASE"/>
    <property type="match status" value="1"/>
</dbReference>
<dbReference type="Gene3D" id="1.10.1200.10">
    <property type="entry name" value="ACP-like"/>
    <property type="match status" value="1"/>
</dbReference>
<dbReference type="InterPro" id="IPR025110">
    <property type="entry name" value="AMP-bd_C"/>
</dbReference>
<dbReference type="SUPFAM" id="SSF51735">
    <property type="entry name" value="NAD(P)-binding Rossmann-fold domains"/>
    <property type="match status" value="1"/>
</dbReference>
<dbReference type="PROSITE" id="PS00012">
    <property type="entry name" value="PHOSPHOPANTETHEINE"/>
    <property type="match status" value="1"/>
</dbReference>
<dbReference type="RefSeq" id="WP_379870621.1">
    <property type="nucleotide sequence ID" value="NZ_JBHTBH010000004.1"/>
</dbReference>
<dbReference type="SUPFAM" id="SSF47336">
    <property type="entry name" value="ACP-like"/>
    <property type="match status" value="2"/>
</dbReference>
<feature type="domain" description="Carrier" evidence="8">
    <location>
        <begin position="1318"/>
        <end position="1393"/>
    </location>
</feature>
<dbReference type="Gene3D" id="3.40.50.980">
    <property type="match status" value="4"/>
</dbReference>
<dbReference type="SMART" id="SM00823">
    <property type="entry name" value="PKS_PP"/>
    <property type="match status" value="2"/>
</dbReference>
<evidence type="ECO:0000256" key="1">
    <source>
        <dbReference type="ARBA" id="ARBA00001957"/>
    </source>
</evidence>
<dbReference type="InterPro" id="IPR009081">
    <property type="entry name" value="PP-bd_ACP"/>
</dbReference>
<keyword evidence="5" id="KW-0808">Transferase</keyword>
<keyword evidence="4" id="KW-0436">Ligase</keyword>
<name>A0ABW2KFK2_9ACTN</name>
<feature type="domain" description="Carrier" evidence="8">
    <location>
        <begin position="2392"/>
        <end position="2467"/>
    </location>
</feature>
<protein>
    <submittedName>
        <fullName evidence="9">Amino acid adenylation domain-containing protein</fullName>
    </submittedName>
</protein>
<dbReference type="PROSITE" id="PS50075">
    <property type="entry name" value="CARRIER"/>
    <property type="match status" value="2"/>
</dbReference>
<dbReference type="InterPro" id="IPR020806">
    <property type="entry name" value="PKS_PP-bd"/>
</dbReference>
<reference evidence="10" key="1">
    <citation type="journal article" date="2019" name="Int. J. Syst. Evol. Microbiol.">
        <title>The Global Catalogue of Microorganisms (GCM) 10K type strain sequencing project: providing services to taxonomists for standard genome sequencing and annotation.</title>
        <authorList>
            <consortium name="The Broad Institute Genomics Platform"/>
            <consortium name="The Broad Institute Genome Sequencing Center for Infectious Disease"/>
            <person name="Wu L."/>
            <person name="Ma J."/>
        </authorList>
    </citation>
    <scope>NUCLEOTIDE SEQUENCE [LARGE SCALE GENOMIC DNA]</scope>
    <source>
        <strain evidence="10">CGMCC 4.7382</strain>
    </source>
</reference>
<dbReference type="CDD" id="cd05235">
    <property type="entry name" value="SDR_e1"/>
    <property type="match status" value="1"/>
</dbReference>
<dbReference type="Gene3D" id="3.30.559.30">
    <property type="entry name" value="Nonribosomal peptide synthetase, condensation domain"/>
    <property type="match status" value="2"/>
</dbReference>
<evidence type="ECO:0000256" key="3">
    <source>
        <dbReference type="ARBA" id="ARBA00022553"/>
    </source>
</evidence>
<evidence type="ECO:0000256" key="6">
    <source>
        <dbReference type="ARBA" id="ARBA00022737"/>
    </source>
</evidence>
<dbReference type="InterPro" id="IPR029058">
    <property type="entry name" value="AB_hydrolase_fold"/>
</dbReference>
<dbReference type="Pfam" id="PF07993">
    <property type="entry name" value="NAD_binding_4"/>
    <property type="match status" value="1"/>
</dbReference>
<accession>A0ABW2KFK2</accession>
<dbReference type="Pfam" id="PF13193">
    <property type="entry name" value="AMP-binding_C"/>
    <property type="match status" value="1"/>
</dbReference>
<dbReference type="InterPro" id="IPR001242">
    <property type="entry name" value="Condensation_dom"/>
</dbReference>